<feature type="coiled-coil region" evidence="1">
    <location>
        <begin position="431"/>
        <end position="465"/>
    </location>
</feature>
<gene>
    <name evidence="3" type="primary">LOC115224844</name>
</gene>
<sequence>MYPVKLDALLSVDKRTIESDADTYFEIIQDVKPREISDVKQLRQLFIITRILATIKECQLDEAIKITLQDAKDGAKRVIKEQKHKELHAQFEPFIRQADSVSLISSTDYNVESHISKLNQENLQLERELKLQREIAEKYSNEITQLSRTKEAIRQEKNLMRVEITEYKSQVHLQWEHFLHKMSEDLKECKENLIFKEKLLKVSTAEIENLNSIIQQQGKMKQKQVAEMKEMKAKLNSIKECNMKLEQLLQEEDASNKELKKENNRLKEEMLKLRERLKSCSATDKAISDLVDKKVEEWKQFIESLNRETDYYKTQIQILKQKLENDKEIFKPSSIVTLSKVIAEKDQVIDKLKKQNEEISFKLAEKKRFSGITPQMLFKESYGEKAVEPANETWQSLRQQVLDAEKSRQEAERHAFEKDKELCKAQRLIRKYEKEYGIEEAKKEIENLEKKLQMNDRKIENLIKILNQENMADDFDSIIDL</sequence>
<reference evidence="3" key="1">
    <citation type="submission" date="2025-08" db="UniProtKB">
        <authorList>
            <consortium name="RefSeq"/>
        </authorList>
    </citation>
    <scope>IDENTIFICATION</scope>
</reference>
<protein>
    <submittedName>
        <fullName evidence="3">Centrosomal protein of 290 kDa-like isoform X1</fullName>
    </submittedName>
</protein>
<evidence type="ECO:0000256" key="1">
    <source>
        <dbReference type="SAM" id="Coils"/>
    </source>
</evidence>
<keyword evidence="1" id="KW-0175">Coiled coil</keyword>
<evidence type="ECO:0000313" key="3">
    <source>
        <dbReference type="RefSeq" id="XP_036369756.1"/>
    </source>
</evidence>
<dbReference type="Proteomes" id="UP000515154">
    <property type="component" value="Linkage group LG2"/>
</dbReference>
<keyword evidence="2" id="KW-1185">Reference proteome</keyword>
<name>A0A7E6FPY2_9MOLL</name>
<feature type="coiled-coil region" evidence="1">
    <location>
        <begin position="228"/>
        <end position="358"/>
    </location>
</feature>
<dbReference type="AlphaFoldDB" id="A0A7E6FPY2"/>
<dbReference type="RefSeq" id="XP_036369756.1">
    <property type="nucleotide sequence ID" value="XM_036513863.1"/>
</dbReference>
<feature type="coiled-coil region" evidence="1">
    <location>
        <begin position="115"/>
        <end position="170"/>
    </location>
</feature>
<evidence type="ECO:0000313" key="2">
    <source>
        <dbReference type="Proteomes" id="UP000515154"/>
    </source>
</evidence>
<dbReference type="KEGG" id="osn:115224844"/>
<proteinExistence type="predicted"/>
<accession>A0A7E6FPY2</accession>
<organism evidence="2 3">
    <name type="scientific">Octopus sinensis</name>
    <name type="common">East Asian common octopus</name>
    <dbReference type="NCBI Taxonomy" id="2607531"/>
    <lineage>
        <taxon>Eukaryota</taxon>
        <taxon>Metazoa</taxon>
        <taxon>Spiralia</taxon>
        <taxon>Lophotrochozoa</taxon>
        <taxon>Mollusca</taxon>
        <taxon>Cephalopoda</taxon>
        <taxon>Coleoidea</taxon>
        <taxon>Octopodiformes</taxon>
        <taxon>Octopoda</taxon>
        <taxon>Incirrata</taxon>
        <taxon>Octopodidae</taxon>
        <taxon>Octopus</taxon>
    </lineage>
</organism>